<evidence type="ECO:0000313" key="8">
    <source>
        <dbReference type="EMBL" id="ACM05962.1"/>
    </source>
</evidence>
<evidence type="ECO:0000313" key="9">
    <source>
        <dbReference type="Proteomes" id="UP000000447"/>
    </source>
</evidence>
<dbReference type="eggNOG" id="COG4581">
    <property type="taxonomic scope" value="Bacteria"/>
</dbReference>
<dbReference type="Gene3D" id="3.40.50.300">
    <property type="entry name" value="P-loop containing nucleotide triphosphate hydrolases"/>
    <property type="match status" value="2"/>
</dbReference>
<dbReference type="SMART" id="SM00487">
    <property type="entry name" value="DEXDc"/>
    <property type="match status" value="1"/>
</dbReference>
<keyword evidence="1" id="KW-0547">Nucleotide-binding</keyword>
<dbReference type="PANTHER" id="PTHR12131">
    <property type="entry name" value="ATP-DEPENDENT RNA AND DNA HELICASE"/>
    <property type="match status" value="1"/>
</dbReference>
<name>B9KXI3_THERP</name>
<evidence type="ECO:0000256" key="4">
    <source>
        <dbReference type="ARBA" id="ARBA00022840"/>
    </source>
</evidence>
<dbReference type="InterPro" id="IPR011545">
    <property type="entry name" value="DEAD/DEAH_box_helicase_dom"/>
</dbReference>
<dbReference type="Pfam" id="PF08148">
    <property type="entry name" value="DSHCT"/>
    <property type="match status" value="1"/>
</dbReference>
<gene>
    <name evidence="8" type="ordered locus">trd_0169</name>
</gene>
<keyword evidence="9" id="KW-1185">Reference proteome</keyword>
<dbReference type="GO" id="GO:0016787">
    <property type="term" value="F:hydrolase activity"/>
    <property type="evidence" value="ECO:0007669"/>
    <property type="project" value="UniProtKB-KW"/>
</dbReference>
<accession>B9KXI3</accession>
<dbReference type="HOGENOM" id="CLU_002902_4_1_0"/>
<dbReference type="InterPro" id="IPR050699">
    <property type="entry name" value="RNA-DNA_Helicase"/>
</dbReference>
<dbReference type="PROSITE" id="PS51192">
    <property type="entry name" value="HELICASE_ATP_BIND_1"/>
    <property type="match status" value="1"/>
</dbReference>
<dbReference type="Pfam" id="PF00270">
    <property type="entry name" value="DEAD"/>
    <property type="match status" value="1"/>
</dbReference>
<dbReference type="PANTHER" id="PTHR12131:SF1">
    <property type="entry name" value="ATP-DEPENDENT RNA HELICASE SUPV3L1, MITOCHONDRIAL-RELATED"/>
    <property type="match status" value="1"/>
</dbReference>
<keyword evidence="3 8" id="KW-0347">Helicase</keyword>
<dbReference type="PROSITE" id="PS51194">
    <property type="entry name" value="HELICASE_CTER"/>
    <property type="match status" value="1"/>
</dbReference>
<dbReference type="SMART" id="SM01142">
    <property type="entry name" value="DSHCT"/>
    <property type="match status" value="1"/>
</dbReference>
<dbReference type="EMBL" id="CP001275">
    <property type="protein sequence ID" value="ACM05962.1"/>
    <property type="molecule type" value="Genomic_DNA"/>
</dbReference>
<keyword evidence="5" id="KW-0175">Coiled coil</keyword>
<sequence>MTGFMDATEAVSLPESIEQFSVFYPFRFDPFQLEAMLAFLEGKSVMVAAPTGTGKTVVAEFGVYETFRRGARVMYTTPIKALSNQKFRDLRAIYGDNVGLLTGDVTENPHAPIVVMTTEVLRNMLLQTPWELDSVQCVIFDEIHYLADPERGTTWEESIILCPEHIQLICLSATVSNAQEIADWISRTHRPIQLIVHTERAVPLALWYFYDRKLRLVIDHHGRQVADYSNVGGEIRALIGRGGLTAERRREAEEAEPPPWEIIQALAAEDMLPAIYFLFNRRDCEDYATRLAMMRVNLVRDRATRQRIAHVIESFLASLRPEDRELSQVQTIVQLAAKGIGFHHAGLLPILKQLVEVLFSQGLMKVVFATDTLALGVNMPARTVVIGRMTKWDGRRRRLLTPNEFQQMAGRAGRRGMDERGNVVVPYSPWISFKEVLAVATGELEPVRSAFTIRYNTVLNLWDPPRGDRVRQLFQESLAQYQAAQRVRLLEEEILQVGHELETVPRGCLLGLDGDELLYDYRNIVAQLNHAKSQERHLEHDLAQLEADLDDRPWAVPSRPVLRRLIREMAPGTPLHTRERGWVLFLNRLPYGGIALVLTREGSAELLTEYRQIDYVPHGIEPVPIPEALTLLAQPVSDVRGIVSTEAFEEIWRAFAARPLPDLDAMLLEHRRQVEARLAPERRRIEERLQTIQQTLHELTQQRFRHPCHACQRRKEHQRNLQRIARLEQERAELEAQLGREIAAEERRVRELLRGIRNVLEHFGYLHRGYPTSKADTLADVFDTNGLIICEMLDRDFFKGLEPADVAEVFSWFAFDRETRFANHFTLPTKLVLLRRRLESLEQEVFEVERRNGLALSTGHHEGFYGAMRAWCNGATMAEITELIELSEGDLVLTFNKSLDLMRQVREMLEKLYPDHPLRWSIATAEALARRDIIEQSLMIGLLPPIGT</sequence>
<dbReference type="InterPro" id="IPR012961">
    <property type="entry name" value="Ski2/MTR4_C"/>
</dbReference>
<dbReference type="GO" id="GO:0005524">
    <property type="term" value="F:ATP binding"/>
    <property type="evidence" value="ECO:0007669"/>
    <property type="project" value="UniProtKB-KW"/>
</dbReference>
<dbReference type="KEGG" id="tro:trd_0169"/>
<keyword evidence="4" id="KW-0067">ATP-binding</keyword>
<evidence type="ECO:0000259" key="7">
    <source>
        <dbReference type="PROSITE" id="PS51194"/>
    </source>
</evidence>
<organism evidence="8 9">
    <name type="scientific">Thermomicrobium roseum (strain ATCC 27502 / DSM 5159 / P-2)</name>
    <dbReference type="NCBI Taxonomy" id="309801"/>
    <lineage>
        <taxon>Bacteria</taxon>
        <taxon>Pseudomonadati</taxon>
        <taxon>Thermomicrobiota</taxon>
        <taxon>Thermomicrobia</taxon>
        <taxon>Thermomicrobiales</taxon>
        <taxon>Thermomicrobiaceae</taxon>
        <taxon>Thermomicrobium</taxon>
    </lineage>
</organism>
<feature type="domain" description="Helicase C-terminal" evidence="7">
    <location>
        <begin position="303"/>
        <end position="465"/>
    </location>
</feature>
<protein>
    <submittedName>
        <fullName evidence="8">Putative DNA helicase</fullName>
    </submittedName>
</protein>
<dbReference type="Gene3D" id="1.10.3380.30">
    <property type="match status" value="1"/>
</dbReference>
<dbReference type="SMART" id="SM00490">
    <property type="entry name" value="HELICc"/>
    <property type="match status" value="1"/>
</dbReference>
<evidence type="ECO:0000256" key="5">
    <source>
        <dbReference type="SAM" id="Coils"/>
    </source>
</evidence>
<dbReference type="Pfam" id="PF00271">
    <property type="entry name" value="Helicase_C"/>
    <property type="match status" value="1"/>
</dbReference>
<feature type="domain" description="Helicase ATP-binding" evidence="6">
    <location>
        <begin position="36"/>
        <end position="193"/>
    </location>
</feature>
<dbReference type="InterPro" id="IPR027417">
    <property type="entry name" value="P-loop_NTPase"/>
</dbReference>
<evidence type="ECO:0000256" key="2">
    <source>
        <dbReference type="ARBA" id="ARBA00022801"/>
    </source>
</evidence>
<reference evidence="8 9" key="1">
    <citation type="journal article" date="2009" name="PLoS ONE">
        <title>Complete genome sequence of the aerobic CO-oxidizing thermophile Thermomicrobium roseum.</title>
        <authorList>
            <person name="Wu D."/>
            <person name="Raymond J."/>
            <person name="Wu M."/>
            <person name="Chatterji S."/>
            <person name="Ren Q."/>
            <person name="Graham J.E."/>
            <person name="Bryant D.A."/>
            <person name="Robb F."/>
            <person name="Colman A."/>
            <person name="Tallon L.J."/>
            <person name="Badger J.H."/>
            <person name="Madupu R."/>
            <person name="Ward N.L."/>
            <person name="Eisen J.A."/>
        </authorList>
    </citation>
    <scope>NUCLEOTIDE SEQUENCE [LARGE SCALE GENOMIC DNA]</scope>
    <source>
        <strain evidence="9">ATCC 27502 / DSM 5159 / P-2</strain>
    </source>
</reference>
<dbReference type="InterPro" id="IPR001650">
    <property type="entry name" value="Helicase_C-like"/>
</dbReference>
<dbReference type="STRING" id="309801.trd_0169"/>
<evidence type="ECO:0000259" key="6">
    <source>
        <dbReference type="PROSITE" id="PS51192"/>
    </source>
</evidence>
<dbReference type="CDD" id="cd18795">
    <property type="entry name" value="SF2_C_Ski2"/>
    <property type="match status" value="1"/>
</dbReference>
<dbReference type="Proteomes" id="UP000000447">
    <property type="component" value="Chromosome"/>
</dbReference>
<keyword evidence="2" id="KW-0378">Hydrolase</keyword>
<dbReference type="RefSeq" id="WP_012641583.1">
    <property type="nucleotide sequence ID" value="NC_011959.1"/>
</dbReference>
<dbReference type="AlphaFoldDB" id="B9KXI3"/>
<dbReference type="GO" id="GO:0070478">
    <property type="term" value="P:nuclear-transcribed mRNA catabolic process, 3'-5' exonucleolytic nonsense-mediated decay"/>
    <property type="evidence" value="ECO:0007669"/>
    <property type="project" value="TreeGrafter"/>
</dbReference>
<dbReference type="GO" id="GO:0003676">
    <property type="term" value="F:nucleic acid binding"/>
    <property type="evidence" value="ECO:0007669"/>
    <property type="project" value="InterPro"/>
</dbReference>
<dbReference type="GO" id="GO:0055087">
    <property type="term" value="C:Ski complex"/>
    <property type="evidence" value="ECO:0007669"/>
    <property type="project" value="TreeGrafter"/>
</dbReference>
<evidence type="ECO:0000256" key="1">
    <source>
        <dbReference type="ARBA" id="ARBA00022741"/>
    </source>
</evidence>
<evidence type="ECO:0000256" key="3">
    <source>
        <dbReference type="ARBA" id="ARBA00022806"/>
    </source>
</evidence>
<dbReference type="InterPro" id="IPR014001">
    <property type="entry name" value="Helicase_ATP-bd"/>
</dbReference>
<proteinExistence type="predicted"/>
<feature type="coiled-coil region" evidence="5">
    <location>
        <begin position="682"/>
        <end position="744"/>
    </location>
</feature>
<dbReference type="SUPFAM" id="SSF52540">
    <property type="entry name" value="P-loop containing nucleoside triphosphate hydrolases"/>
    <property type="match status" value="1"/>
</dbReference>
<dbReference type="GO" id="GO:0004386">
    <property type="term" value="F:helicase activity"/>
    <property type="evidence" value="ECO:0007669"/>
    <property type="project" value="UniProtKB-KW"/>
</dbReference>